<protein>
    <submittedName>
        <fullName evidence="1">Uncharacterized protein</fullName>
    </submittedName>
</protein>
<proteinExistence type="predicted"/>
<comment type="caution">
    <text evidence="1">The sequence shown here is derived from an EMBL/GenBank/DDBJ whole genome shotgun (WGS) entry which is preliminary data.</text>
</comment>
<sequence length="112" mass="12432">MARVSLGSVSIIASKLPTILAPTRFSSMRTTGRFEFDSLETSWLVVKARTGCESPICIEISSGVLIKFAVVTMGERIEFGESLMTTLPLQTYFFLITQMKITRTIPLIKPIL</sequence>
<dbReference type="AlphaFoldDB" id="A0A8X7WHB2"/>
<dbReference type="Proteomes" id="UP000886595">
    <property type="component" value="Unassembled WGS sequence"/>
</dbReference>
<reference evidence="1 2" key="1">
    <citation type="submission" date="2020-02" db="EMBL/GenBank/DDBJ databases">
        <authorList>
            <person name="Ma Q."/>
            <person name="Huang Y."/>
            <person name="Song X."/>
            <person name="Pei D."/>
        </authorList>
    </citation>
    <scope>NUCLEOTIDE SEQUENCE [LARGE SCALE GENOMIC DNA]</scope>
    <source>
        <strain evidence="1">Sxm20200214</strain>
        <tissue evidence="1">Leaf</tissue>
    </source>
</reference>
<dbReference type="EMBL" id="JAAMPC010000001">
    <property type="protein sequence ID" value="KAG2330211.1"/>
    <property type="molecule type" value="Genomic_DNA"/>
</dbReference>
<accession>A0A8X7WHB2</accession>
<name>A0A8X7WHB2_BRACI</name>
<organism evidence="1 2">
    <name type="scientific">Brassica carinata</name>
    <name type="common">Ethiopian mustard</name>
    <name type="synonym">Abyssinian cabbage</name>
    <dbReference type="NCBI Taxonomy" id="52824"/>
    <lineage>
        <taxon>Eukaryota</taxon>
        <taxon>Viridiplantae</taxon>
        <taxon>Streptophyta</taxon>
        <taxon>Embryophyta</taxon>
        <taxon>Tracheophyta</taxon>
        <taxon>Spermatophyta</taxon>
        <taxon>Magnoliopsida</taxon>
        <taxon>eudicotyledons</taxon>
        <taxon>Gunneridae</taxon>
        <taxon>Pentapetalae</taxon>
        <taxon>rosids</taxon>
        <taxon>malvids</taxon>
        <taxon>Brassicales</taxon>
        <taxon>Brassicaceae</taxon>
        <taxon>Brassiceae</taxon>
        <taxon>Brassica</taxon>
    </lineage>
</organism>
<keyword evidence="2" id="KW-1185">Reference proteome</keyword>
<evidence type="ECO:0000313" key="2">
    <source>
        <dbReference type="Proteomes" id="UP000886595"/>
    </source>
</evidence>
<evidence type="ECO:0000313" key="1">
    <source>
        <dbReference type="EMBL" id="KAG2330211.1"/>
    </source>
</evidence>
<gene>
    <name evidence="1" type="ORF">Bca52824_001391</name>
</gene>